<organism evidence="1 2">
    <name type="scientific">Saccharibacillus sacchari</name>
    <dbReference type="NCBI Taxonomy" id="456493"/>
    <lineage>
        <taxon>Bacteria</taxon>
        <taxon>Bacillati</taxon>
        <taxon>Bacillota</taxon>
        <taxon>Bacilli</taxon>
        <taxon>Bacillales</taxon>
        <taxon>Paenibacillaceae</taxon>
        <taxon>Saccharibacillus</taxon>
    </lineage>
</organism>
<name>A0ACC6PA87_9BACL</name>
<proteinExistence type="predicted"/>
<protein>
    <submittedName>
        <fullName evidence="1">Uncharacterized protein</fullName>
    </submittedName>
</protein>
<dbReference type="EMBL" id="JBBKAR010000026">
    <property type="protein sequence ID" value="MEJ8303855.1"/>
    <property type="molecule type" value="Genomic_DNA"/>
</dbReference>
<sequence length="327" mass="35574">MDRIAWILNLREPFGAALGRELVSRGWTVLGGDPGEKENQHNEAERIGGPVQSEKIGENPDVPTGSGSSGFEDFEGSMAFGPETNERSVVKKSEAHSAHSEHDTSADQDQSRSADDPLPQHGKLRALPLDPDQPGQLEKAVHATAELATHIDLLILNTDGSSEKESSPAISTDATVFGEKEKDFPTPYTVEDRLHDYQTYALTPLRVIEKLLPLMEATNSLKRICLISSHEASISAGGISAPIGVTMARTALHMQAKLLFNDLRRSGYTFRLYDPGLSRTPSSDEIMGSIPGKVAESARFAAGFFTNPHAEEERLVLTGSRGEEWPF</sequence>
<comment type="caution">
    <text evidence="1">The sequence shown here is derived from an EMBL/GenBank/DDBJ whole genome shotgun (WGS) entry which is preliminary data.</text>
</comment>
<keyword evidence="2" id="KW-1185">Reference proteome</keyword>
<evidence type="ECO:0000313" key="1">
    <source>
        <dbReference type="EMBL" id="MEJ8303855.1"/>
    </source>
</evidence>
<accession>A0ACC6PA87</accession>
<gene>
    <name evidence="1" type="ORF">WKI47_08055</name>
</gene>
<reference evidence="1" key="1">
    <citation type="submission" date="2024-03" db="EMBL/GenBank/DDBJ databases">
        <title>Whole genome sequecning of epiphytes from Marcgravia umbellata leaves.</title>
        <authorList>
            <person name="Kumar G."/>
            <person name="Savka M.A."/>
        </authorList>
    </citation>
    <scope>NUCLEOTIDE SEQUENCE</scope>
    <source>
        <strain evidence="1">RIT_BL5</strain>
    </source>
</reference>
<dbReference type="Proteomes" id="UP001380953">
    <property type="component" value="Unassembled WGS sequence"/>
</dbReference>
<evidence type="ECO:0000313" key="2">
    <source>
        <dbReference type="Proteomes" id="UP001380953"/>
    </source>
</evidence>